<dbReference type="Pfam" id="PF00732">
    <property type="entry name" value="GMC_oxred_N"/>
    <property type="match status" value="1"/>
</dbReference>
<dbReference type="PANTHER" id="PTHR11552:SF147">
    <property type="entry name" value="CHOLINE DEHYDROGENASE, MITOCHONDRIAL"/>
    <property type="match status" value="1"/>
</dbReference>
<protein>
    <recommendedName>
        <fullName evidence="5">Glucose-methanol-choline oxidoreductase N-terminal domain-containing protein</fullName>
    </recommendedName>
</protein>
<organism evidence="6 7">
    <name type="scientific">Byssothecium circinans</name>
    <dbReference type="NCBI Taxonomy" id="147558"/>
    <lineage>
        <taxon>Eukaryota</taxon>
        <taxon>Fungi</taxon>
        <taxon>Dikarya</taxon>
        <taxon>Ascomycota</taxon>
        <taxon>Pezizomycotina</taxon>
        <taxon>Dothideomycetes</taxon>
        <taxon>Pleosporomycetidae</taxon>
        <taxon>Pleosporales</taxon>
        <taxon>Massarineae</taxon>
        <taxon>Massarinaceae</taxon>
        <taxon>Byssothecium</taxon>
    </lineage>
</organism>
<comment type="cofactor">
    <cofactor evidence="1">
        <name>FAD</name>
        <dbReference type="ChEBI" id="CHEBI:57692"/>
    </cofactor>
</comment>
<dbReference type="Gene3D" id="3.30.560.10">
    <property type="entry name" value="Glucose Oxidase, domain 3"/>
    <property type="match status" value="1"/>
</dbReference>
<dbReference type="GO" id="GO:0050660">
    <property type="term" value="F:flavin adenine dinucleotide binding"/>
    <property type="evidence" value="ECO:0007669"/>
    <property type="project" value="InterPro"/>
</dbReference>
<comment type="similarity">
    <text evidence="2">Belongs to the GMC oxidoreductase family.</text>
</comment>
<feature type="domain" description="Glucose-methanol-choline oxidoreductase N-terminal" evidence="5">
    <location>
        <begin position="15"/>
        <end position="129"/>
    </location>
</feature>
<sequence length="186" mass="20146">MFTTGETANGCGHAVRSIYKGVRTCSTDYLAAAIDSGKLNILSGQYVDKILVNSADIDGIRASAVSVRNANGEEKLYEARKEVILTAGAYGSSANLSRSGIGPVAGLKAVGVEPVWELPGVGKNLVDHLFMLSFYKVSQADLTNDHLIWHTGGKEKTMQQYKLSQTCFFSQFPFGAFAFERPDDRL</sequence>
<evidence type="ECO:0000313" key="6">
    <source>
        <dbReference type="EMBL" id="KAF1957797.1"/>
    </source>
</evidence>
<dbReference type="InterPro" id="IPR012132">
    <property type="entry name" value="GMC_OxRdtase"/>
</dbReference>
<name>A0A6A5U9K3_9PLEO</name>
<dbReference type="EMBL" id="ML976988">
    <property type="protein sequence ID" value="KAF1957797.1"/>
    <property type="molecule type" value="Genomic_DNA"/>
</dbReference>
<dbReference type="GO" id="GO:0016614">
    <property type="term" value="F:oxidoreductase activity, acting on CH-OH group of donors"/>
    <property type="evidence" value="ECO:0007669"/>
    <property type="project" value="InterPro"/>
</dbReference>
<dbReference type="AlphaFoldDB" id="A0A6A5U9K3"/>
<reference evidence="6" key="1">
    <citation type="journal article" date="2020" name="Stud. Mycol.">
        <title>101 Dothideomycetes genomes: a test case for predicting lifestyles and emergence of pathogens.</title>
        <authorList>
            <person name="Haridas S."/>
            <person name="Albert R."/>
            <person name="Binder M."/>
            <person name="Bloem J."/>
            <person name="Labutti K."/>
            <person name="Salamov A."/>
            <person name="Andreopoulos B."/>
            <person name="Baker S."/>
            <person name="Barry K."/>
            <person name="Bills G."/>
            <person name="Bluhm B."/>
            <person name="Cannon C."/>
            <person name="Castanera R."/>
            <person name="Culley D."/>
            <person name="Daum C."/>
            <person name="Ezra D."/>
            <person name="Gonzalez J."/>
            <person name="Henrissat B."/>
            <person name="Kuo A."/>
            <person name="Liang C."/>
            <person name="Lipzen A."/>
            <person name="Lutzoni F."/>
            <person name="Magnuson J."/>
            <person name="Mondo S."/>
            <person name="Nolan M."/>
            <person name="Ohm R."/>
            <person name="Pangilinan J."/>
            <person name="Park H.-J."/>
            <person name="Ramirez L."/>
            <person name="Alfaro M."/>
            <person name="Sun H."/>
            <person name="Tritt A."/>
            <person name="Yoshinaga Y."/>
            <person name="Zwiers L.-H."/>
            <person name="Turgeon B."/>
            <person name="Goodwin S."/>
            <person name="Spatafora J."/>
            <person name="Crous P."/>
            <person name="Grigoriev I."/>
        </authorList>
    </citation>
    <scope>NUCLEOTIDE SEQUENCE</scope>
    <source>
        <strain evidence="6">CBS 675.92</strain>
    </source>
</reference>
<keyword evidence="7" id="KW-1185">Reference proteome</keyword>
<dbReference type="PANTHER" id="PTHR11552">
    <property type="entry name" value="GLUCOSE-METHANOL-CHOLINE GMC OXIDOREDUCTASE"/>
    <property type="match status" value="1"/>
</dbReference>
<accession>A0A6A5U9K3</accession>
<evidence type="ECO:0000256" key="3">
    <source>
        <dbReference type="ARBA" id="ARBA00022630"/>
    </source>
</evidence>
<dbReference type="OrthoDB" id="269227at2759"/>
<dbReference type="Proteomes" id="UP000800035">
    <property type="component" value="Unassembled WGS sequence"/>
</dbReference>
<dbReference type="Gene3D" id="3.50.50.60">
    <property type="entry name" value="FAD/NAD(P)-binding domain"/>
    <property type="match status" value="1"/>
</dbReference>
<dbReference type="InterPro" id="IPR000172">
    <property type="entry name" value="GMC_OxRdtase_N"/>
</dbReference>
<evidence type="ECO:0000256" key="1">
    <source>
        <dbReference type="ARBA" id="ARBA00001974"/>
    </source>
</evidence>
<gene>
    <name evidence="6" type="ORF">CC80DRAFT_546858</name>
</gene>
<evidence type="ECO:0000256" key="4">
    <source>
        <dbReference type="ARBA" id="ARBA00022827"/>
    </source>
</evidence>
<proteinExistence type="inferred from homology"/>
<dbReference type="InterPro" id="IPR036188">
    <property type="entry name" value="FAD/NAD-bd_sf"/>
</dbReference>
<evidence type="ECO:0000259" key="5">
    <source>
        <dbReference type="Pfam" id="PF00732"/>
    </source>
</evidence>
<evidence type="ECO:0000313" key="7">
    <source>
        <dbReference type="Proteomes" id="UP000800035"/>
    </source>
</evidence>
<evidence type="ECO:0000256" key="2">
    <source>
        <dbReference type="ARBA" id="ARBA00010790"/>
    </source>
</evidence>
<keyword evidence="3" id="KW-0285">Flavoprotein</keyword>
<keyword evidence="4" id="KW-0274">FAD</keyword>
<dbReference type="SUPFAM" id="SSF51905">
    <property type="entry name" value="FAD/NAD(P)-binding domain"/>
    <property type="match status" value="1"/>
</dbReference>